<organism evidence="2 3">
    <name type="scientific">Oryzihumus leptocrescens</name>
    <dbReference type="NCBI Taxonomy" id="297536"/>
    <lineage>
        <taxon>Bacteria</taxon>
        <taxon>Bacillati</taxon>
        <taxon>Actinomycetota</taxon>
        <taxon>Actinomycetes</taxon>
        <taxon>Micrococcales</taxon>
        <taxon>Intrasporangiaceae</taxon>
        <taxon>Oryzihumus</taxon>
    </lineage>
</organism>
<reference evidence="2 3" key="1">
    <citation type="submission" date="2019-06" db="EMBL/GenBank/DDBJ databases">
        <title>Sequencing the genomes of 1000 actinobacteria strains.</title>
        <authorList>
            <person name="Klenk H.-P."/>
        </authorList>
    </citation>
    <scope>NUCLEOTIDE SEQUENCE [LARGE SCALE GENOMIC DNA]</scope>
    <source>
        <strain evidence="2 3">DSM 18082</strain>
    </source>
</reference>
<evidence type="ECO:0000313" key="3">
    <source>
        <dbReference type="Proteomes" id="UP000319514"/>
    </source>
</evidence>
<dbReference type="EMBL" id="VFOQ01000002">
    <property type="protein sequence ID" value="TQL56891.1"/>
    <property type="molecule type" value="Genomic_DNA"/>
</dbReference>
<feature type="region of interest" description="Disordered" evidence="1">
    <location>
        <begin position="1"/>
        <end position="36"/>
    </location>
</feature>
<evidence type="ECO:0000313" key="2">
    <source>
        <dbReference type="EMBL" id="TQL56891.1"/>
    </source>
</evidence>
<comment type="caution">
    <text evidence="2">The sequence shown here is derived from an EMBL/GenBank/DDBJ whole genome shotgun (WGS) entry which is preliminary data.</text>
</comment>
<protein>
    <submittedName>
        <fullName evidence="2">Uncharacterized protein</fullName>
    </submittedName>
</protein>
<proteinExistence type="predicted"/>
<dbReference type="AlphaFoldDB" id="A0A542Z991"/>
<dbReference type="Proteomes" id="UP000319514">
    <property type="component" value="Unassembled WGS sequence"/>
</dbReference>
<feature type="compositionally biased region" description="Pro residues" evidence="1">
    <location>
        <begin position="22"/>
        <end position="36"/>
    </location>
</feature>
<keyword evidence="3" id="KW-1185">Reference proteome</keyword>
<gene>
    <name evidence="2" type="ORF">FB474_3656</name>
</gene>
<name>A0A542Z991_9MICO</name>
<accession>A0A542Z991</accession>
<evidence type="ECO:0000256" key="1">
    <source>
        <dbReference type="SAM" id="MobiDB-lite"/>
    </source>
</evidence>
<feature type="compositionally biased region" description="Basic and acidic residues" evidence="1">
    <location>
        <begin position="1"/>
        <end position="12"/>
    </location>
</feature>
<sequence>MGDIGTERREVEFEPLTEEPLTAPPPPVRQPEPTPS</sequence>